<evidence type="ECO:0000256" key="1">
    <source>
        <dbReference type="SAM" id="MobiDB-lite"/>
    </source>
</evidence>
<reference evidence="2" key="1">
    <citation type="submission" date="2021-06" db="EMBL/GenBank/DDBJ databases">
        <title>Comparative genomics, transcriptomics and evolutionary studies reveal genomic signatures of adaptation to plant cell wall in hemibiotrophic fungi.</title>
        <authorList>
            <consortium name="DOE Joint Genome Institute"/>
            <person name="Baroncelli R."/>
            <person name="Diaz J.F."/>
            <person name="Benocci T."/>
            <person name="Peng M."/>
            <person name="Battaglia E."/>
            <person name="Haridas S."/>
            <person name="Andreopoulos W."/>
            <person name="Labutti K."/>
            <person name="Pangilinan J."/>
            <person name="Floch G.L."/>
            <person name="Makela M.R."/>
            <person name="Henrissat B."/>
            <person name="Grigoriev I.V."/>
            <person name="Crouch J.A."/>
            <person name="De Vries R.P."/>
            <person name="Sukno S.A."/>
            <person name="Thon M.R."/>
        </authorList>
    </citation>
    <scope>NUCLEOTIDE SEQUENCE</scope>
    <source>
        <strain evidence="2">CBS 125086</strain>
    </source>
</reference>
<accession>A0AAD8V5T6</accession>
<sequence length="187" mass="20480">MTYKGCPPTHLDPHLAADHQRSTLVLILPPITQQPSSYLTCKEPPTVLTTTMSAPTPSLKRCPRSHCKSRLDSDATVRSHIIDAHGKDPERMVCGGYTIKSYYYRQKHAKECRQCRSGAPAAETVVPSIESDADSDDASITGADPRDGEAEQAFRNRKVVFNGPNYGVIYVTVEVCSRSPSCTSDPN</sequence>
<keyword evidence="3" id="KW-1185">Reference proteome</keyword>
<dbReference type="Proteomes" id="UP001230504">
    <property type="component" value="Unassembled WGS sequence"/>
</dbReference>
<dbReference type="RefSeq" id="XP_060416384.1">
    <property type="nucleotide sequence ID" value="XM_060550697.1"/>
</dbReference>
<gene>
    <name evidence="2" type="ORF">LY79DRAFT_111236</name>
</gene>
<comment type="caution">
    <text evidence="2">The sequence shown here is derived from an EMBL/GenBank/DDBJ whole genome shotgun (WGS) entry which is preliminary data.</text>
</comment>
<dbReference type="AlphaFoldDB" id="A0AAD8V5T6"/>
<dbReference type="GeneID" id="85434937"/>
<evidence type="ECO:0000313" key="2">
    <source>
        <dbReference type="EMBL" id="KAK1595337.1"/>
    </source>
</evidence>
<evidence type="ECO:0000313" key="3">
    <source>
        <dbReference type="Proteomes" id="UP001230504"/>
    </source>
</evidence>
<name>A0AAD8V5T6_9PEZI</name>
<feature type="region of interest" description="Disordered" evidence="1">
    <location>
        <begin position="127"/>
        <end position="150"/>
    </location>
</feature>
<protein>
    <submittedName>
        <fullName evidence="2">Uncharacterized protein</fullName>
    </submittedName>
</protein>
<dbReference type="EMBL" id="JAHLJV010000016">
    <property type="protein sequence ID" value="KAK1595337.1"/>
    <property type="molecule type" value="Genomic_DNA"/>
</dbReference>
<proteinExistence type="predicted"/>
<organism evidence="2 3">
    <name type="scientific">Colletotrichum navitas</name>
    <dbReference type="NCBI Taxonomy" id="681940"/>
    <lineage>
        <taxon>Eukaryota</taxon>
        <taxon>Fungi</taxon>
        <taxon>Dikarya</taxon>
        <taxon>Ascomycota</taxon>
        <taxon>Pezizomycotina</taxon>
        <taxon>Sordariomycetes</taxon>
        <taxon>Hypocreomycetidae</taxon>
        <taxon>Glomerellales</taxon>
        <taxon>Glomerellaceae</taxon>
        <taxon>Colletotrichum</taxon>
        <taxon>Colletotrichum graminicola species complex</taxon>
    </lineage>
</organism>